<protein>
    <submittedName>
        <fullName evidence="2">Uncharacterized protein</fullName>
    </submittedName>
</protein>
<reference evidence="2 3" key="1">
    <citation type="journal article" date="2015" name="Genome Biol. Evol.">
        <title>Comparative Genomics of a Bacterivorous Green Alga Reveals Evolutionary Causalities and Consequences of Phago-Mixotrophic Mode of Nutrition.</title>
        <authorList>
            <person name="Burns J.A."/>
            <person name="Paasch A."/>
            <person name="Narechania A."/>
            <person name="Kim E."/>
        </authorList>
    </citation>
    <scope>NUCLEOTIDE SEQUENCE [LARGE SCALE GENOMIC DNA]</scope>
    <source>
        <strain evidence="2">PLY_AMNH</strain>
    </source>
</reference>
<name>A0AAE0FYY0_9CHLO</name>
<dbReference type="Proteomes" id="UP001190700">
    <property type="component" value="Unassembled WGS sequence"/>
</dbReference>
<evidence type="ECO:0000313" key="1">
    <source>
        <dbReference type="EMBL" id="KAK3259108.1"/>
    </source>
</evidence>
<evidence type="ECO:0000313" key="3">
    <source>
        <dbReference type="Proteomes" id="UP001190700"/>
    </source>
</evidence>
<comment type="caution">
    <text evidence="2">The sequence shown here is derived from an EMBL/GenBank/DDBJ whole genome shotgun (WGS) entry which is preliminary data.</text>
</comment>
<reference evidence="2" key="2">
    <citation type="submission" date="2023-06" db="EMBL/GenBank/DDBJ databases">
        <title>Long-read-based genome assembly of the green algal bacterivore Cymbomonas tetramitiformis.</title>
        <authorList>
            <person name="Gyaltshen Y."/>
            <person name="Rozenberg A."/>
            <person name="Paasch A."/>
            <person name="Burns J.A."/>
            <person name="Warring S."/>
            <person name="Larson R."/>
            <person name="Maurer-Alcala X."/>
            <person name="Dacks J."/>
            <person name="Kim E."/>
        </authorList>
    </citation>
    <scope>NUCLEOTIDE SEQUENCE</scope>
    <source>
        <strain evidence="2">PLY_AMNH</strain>
    </source>
</reference>
<dbReference type="AlphaFoldDB" id="A0AAE0FYY0"/>
<keyword evidence="3" id="KW-1185">Reference proteome</keyword>
<gene>
    <name evidence="2" type="ORF">CYMTET_23314</name>
    <name evidence="1" type="ORF">CYMTET_31880</name>
</gene>
<proteinExistence type="predicted"/>
<sequence>MTAPVRDAALGLLLKRPEYKRVTTAAAETQLAHVTQAIQQNTVKAIESQWTAEIGLVCRIRCKIPGRKYQYRIHALGKRYCPVLDDYKHIQIFPAVNVPSIGTHASRNVIDELK</sequence>
<organism evidence="2 3">
    <name type="scientific">Cymbomonas tetramitiformis</name>
    <dbReference type="NCBI Taxonomy" id="36881"/>
    <lineage>
        <taxon>Eukaryota</taxon>
        <taxon>Viridiplantae</taxon>
        <taxon>Chlorophyta</taxon>
        <taxon>Pyramimonadophyceae</taxon>
        <taxon>Pyramimonadales</taxon>
        <taxon>Pyramimonadaceae</taxon>
        <taxon>Cymbomonas</taxon>
    </lineage>
</organism>
<dbReference type="EMBL" id="LGRX02018982">
    <property type="protein sequence ID" value="KAK3259108.1"/>
    <property type="molecule type" value="Genomic_DNA"/>
</dbReference>
<evidence type="ECO:0000313" key="2">
    <source>
        <dbReference type="EMBL" id="KAK3268170.1"/>
    </source>
</evidence>
<dbReference type="EMBL" id="LGRX02011982">
    <property type="protein sequence ID" value="KAK3268170.1"/>
    <property type="molecule type" value="Genomic_DNA"/>
</dbReference>
<accession>A0AAE0FYY0</accession>